<dbReference type="EMBL" id="MSCK01000002">
    <property type="protein sequence ID" value="PQJ69052.1"/>
    <property type="molecule type" value="Genomic_DNA"/>
</dbReference>
<accession>A0A2P6C813</accession>
<evidence type="ECO:0000313" key="2">
    <source>
        <dbReference type="EMBL" id="PQJ69052.1"/>
    </source>
</evidence>
<name>A0A2P6C813_9FLAO</name>
<protein>
    <submittedName>
        <fullName evidence="2">Uncharacterized protein</fullName>
    </submittedName>
</protein>
<keyword evidence="1" id="KW-0472">Membrane</keyword>
<keyword evidence="3" id="KW-1185">Reference proteome</keyword>
<proteinExistence type="predicted"/>
<comment type="caution">
    <text evidence="2">The sequence shown here is derived from an EMBL/GenBank/DDBJ whole genome shotgun (WGS) entry which is preliminary data.</text>
</comment>
<keyword evidence="1" id="KW-0812">Transmembrane</keyword>
<feature type="transmembrane region" description="Helical" evidence="1">
    <location>
        <begin position="71"/>
        <end position="92"/>
    </location>
</feature>
<evidence type="ECO:0000256" key="1">
    <source>
        <dbReference type="SAM" id="Phobius"/>
    </source>
</evidence>
<sequence length="103" mass="11045">MTETLISLISILIGIIGAISAGVAFKKYSFGIVGNTISGVFGSIFLIKTFGRLGFNPQSIVQNGTFNSGLFIINCMASFIGGILGLVVIKLIKRKLNKEKYIK</sequence>
<evidence type="ECO:0000313" key="3">
    <source>
        <dbReference type="Proteomes" id="UP000247345"/>
    </source>
</evidence>
<feature type="transmembrane region" description="Helical" evidence="1">
    <location>
        <begin position="6"/>
        <end position="25"/>
    </location>
</feature>
<gene>
    <name evidence="2" type="ORF">BTO14_13530</name>
</gene>
<dbReference type="RefSeq" id="WP_105049985.1">
    <property type="nucleotide sequence ID" value="NZ_CP150661.1"/>
</dbReference>
<reference evidence="2 3" key="1">
    <citation type="submission" date="2016-12" db="EMBL/GenBank/DDBJ databases">
        <title>Trade-off between light-utilization and light-protection in marine flavobacteria.</title>
        <authorList>
            <person name="Kumagai Y."/>
            <person name="Yoshizawa S."/>
            <person name="Kogure K."/>
            <person name="Iwasaki W."/>
        </authorList>
    </citation>
    <scope>NUCLEOTIDE SEQUENCE [LARGE SCALE GENOMIC DNA]</scope>
    <source>
        <strain evidence="2 3">KCTC 12100</strain>
    </source>
</reference>
<dbReference type="AlphaFoldDB" id="A0A2P6C813"/>
<dbReference type="Proteomes" id="UP000247345">
    <property type="component" value="Unassembled WGS sequence"/>
</dbReference>
<organism evidence="2 3">
    <name type="scientific">Polaribacter butkevichii</name>
    <dbReference type="NCBI Taxonomy" id="218490"/>
    <lineage>
        <taxon>Bacteria</taxon>
        <taxon>Pseudomonadati</taxon>
        <taxon>Bacteroidota</taxon>
        <taxon>Flavobacteriia</taxon>
        <taxon>Flavobacteriales</taxon>
        <taxon>Flavobacteriaceae</taxon>
    </lineage>
</organism>
<dbReference type="OrthoDB" id="1189820at2"/>
<keyword evidence="1" id="KW-1133">Transmembrane helix</keyword>
<feature type="transmembrane region" description="Helical" evidence="1">
    <location>
        <begin position="32"/>
        <end position="51"/>
    </location>
</feature>